<accession>A0ABT7I938</accession>
<feature type="transmembrane region" description="Helical" evidence="8">
    <location>
        <begin position="325"/>
        <end position="344"/>
    </location>
</feature>
<sequence>MRNWADHPLSVLLAILALAVFYLLTLVDGQNWSGDFSLYILHAQNLVEGRHYLDTGYLLNPASRFVGPYGYPPVFPMLLAPVYAVFGLDLEMLKWVAVACFCISLWLAAKIFGRYLEQRWVFFLILVVGLNPYLWDFTNLIRADFTFTAFCYLSLFLMLFFLDTGREQPEATGRKVTASILIGCSMYLAYGTREIGIVLPLTLLTFDLVCRRRISLVSIGALGIFALFAWLQHLWFSTSFIPEYVEENLKNLIGSQAASAELNHLNFVDLNPSHILERIIGYRWALQRFWPPSSSSVINMLNELVFNLFSLLAVGGFIQALFRRITVLEIFLGGYIAVLLLFGAPSTIRYLIPIFPFFLFYGFLFCRQTIFPRLPRLKYAVAAAYCLILALISLPVMTSMEHLQLERGITHPDAKAMFRFIRDETEADDTIIFIKPRIMALMTERQSATWPSPIYSDPETVNRFFDALRADYYVDMNLEAWMLPLNRSEPPSQCFRSVFRNEHFVVYRYERQSCETPESAANLTINKPRSR</sequence>
<keyword evidence="6 8" id="KW-1133">Transmembrane helix</keyword>
<feature type="transmembrane region" description="Helical" evidence="8">
    <location>
        <begin position="216"/>
        <end position="236"/>
    </location>
</feature>
<protein>
    <recommendedName>
        <fullName evidence="11">Glycosyltransferase RgtA/B/C/D-like domain-containing protein</fullName>
    </recommendedName>
</protein>
<feature type="transmembrane region" description="Helical" evidence="8">
    <location>
        <begin position="95"/>
        <end position="113"/>
    </location>
</feature>
<keyword evidence="5 8" id="KW-0812">Transmembrane</keyword>
<evidence type="ECO:0000256" key="6">
    <source>
        <dbReference type="ARBA" id="ARBA00022989"/>
    </source>
</evidence>
<dbReference type="EMBL" id="JASSVS010000001">
    <property type="protein sequence ID" value="MDL0429768.1"/>
    <property type="molecule type" value="Genomic_DNA"/>
</dbReference>
<name>A0ABT7I938_9GAMM</name>
<keyword evidence="4" id="KW-0808">Transferase</keyword>
<evidence type="ECO:0000256" key="3">
    <source>
        <dbReference type="ARBA" id="ARBA00022676"/>
    </source>
</evidence>
<evidence type="ECO:0000256" key="7">
    <source>
        <dbReference type="ARBA" id="ARBA00023136"/>
    </source>
</evidence>
<evidence type="ECO:0008006" key="11">
    <source>
        <dbReference type="Google" id="ProtNLM"/>
    </source>
</evidence>
<evidence type="ECO:0000313" key="9">
    <source>
        <dbReference type="EMBL" id="MDL0429768.1"/>
    </source>
</evidence>
<feature type="transmembrane region" description="Helical" evidence="8">
    <location>
        <begin position="147"/>
        <end position="164"/>
    </location>
</feature>
<feature type="transmembrane region" description="Helical" evidence="8">
    <location>
        <begin position="379"/>
        <end position="397"/>
    </location>
</feature>
<proteinExistence type="predicted"/>
<keyword evidence="10" id="KW-1185">Reference proteome</keyword>
<keyword evidence="2" id="KW-1003">Cell membrane</keyword>
<dbReference type="RefSeq" id="WP_285388140.1">
    <property type="nucleotide sequence ID" value="NZ_JASSVS010000001.1"/>
</dbReference>
<comment type="caution">
    <text evidence="9">The sequence shown here is derived from an EMBL/GenBank/DDBJ whole genome shotgun (WGS) entry which is preliminary data.</text>
</comment>
<comment type="subcellular location">
    <subcellularLocation>
        <location evidence="1">Cell membrane</location>
        <topology evidence="1">Multi-pass membrane protein</topology>
    </subcellularLocation>
</comment>
<dbReference type="Proteomes" id="UP001227964">
    <property type="component" value="Unassembled WGS sequence"/>
</dbReference>
<dbReference type="PANTHER" id="PTHR33908">
    <property type="entry name" value="MANNOSYLTRANSFERASE YKCB-RELATED"/>
    <property type="match status" value="1"/>
</dbReference>
<keyword evidence="3" id="KW-0328">Glycosyltransferase</keyword>
<evidence type="ECO:0000256" key="8">
    <source>
        <dbReference type="SAM" id="Phobius"/>
    </source>
</evidence>
<feature type="transmembrane region" description="Helical" evidence="8">
    <location>
        <begin position="119"/>
        <end position="135"/>
    </location>
</feature>
<dbReference type="InterPro" id="IPR050297">
    <property type="entry name" value="LipidA_mod_glycosyltrf_83"/>
</dbReference>
<feature type="transmembrane region" description="Helical" evidence="8">
    <location>
        <begin position="350"/>
        <end position="367"/>
    </location>
</feature>
<feature type="transmembrane region" description="Helical" evidence="8">
    <location>
        <begin position="297"/>
        <end position="318"/>
    </location>
</feature>
<gene>
    <name evidence="9" type="ORF">QPM17_01410</name>
</gene>
<reference evidence="9 10" key="1">
    <citation type="submission" date="2023-06" db="EMBL/GenBank/DDBJ databases">
        <title>Marinobacter azerbaijanicus a moderately halophilic, isolated from Urmia Lake in Azerbaijan region of Iran.</title>
        <authorList>
            <person name="Sanchez-Porro C."/>
            <person name="Aghdam E.M."/>
            <person name="Saheb S.M."/>
            <person name="Tarhriz V."/>
            <person name="Kazemi E."/>
            <person name="Ammozegar M.A."/>
            <person name="Ventosa A."/>
            <person name="Hejazi M.S."/>
        </authorList>
    </citation>
    <scope>NUCLEOTIDE SEQUENCE [LARGE SCALE GENOMIC DNA]</scope>
    <source>
        <strain evidence="9 10">TBZ242</strain>
    </source>
</reference>
<evidence type="ECO:0000256" key="5">
    <source>
        <dbReference type="ARBA" id="ARBA00022692"/>
    </source>
</evidence>
<evidence type="ECO:0000256" key="4">
    <source>
        <dbReference type="ARBA" id="ARBA00022679"/>
    </source>
</evidence>
<evidence type="ECO:0000313" key="10">
    <source>
        <dbReference type="Proteomes" id="UP001227964"/>
    </source>
</evidence>
<keyword evidence="7 8" id="KW-0472">Membrane</keyword>
<evidence type="ECO:0000256" key="2">
    <source>
        <dbReference type="ARBA" id="ARBA00022475"/>
    </source>
</evidence>
<evidence type="ECO:0000256" key="1">
    <source>
        <dbReference type="ARBA" id="ARBA00004651"/>
    </source>
</evidence>
<organism evidence="9 10">
    <name type="scientific">Marinobacter azerbaijanicus</name>
    <dbReference type="NCBI Taxonomy" id="3050455"/>
    <lineage>
        <taxon>Bacteria</taxon>
        <taxon>Pseudomonadati</taxon>
        <taxon>Pseudomonadota</taxon>
        <taxon>Gammaproteobacteria</taxon>
        <taxon>Pseudomonadales</taxon>
        <taxon>Marinobacteraceae</taxon>
        <taxon>Marinobacter</taxon>
    </lineage>
</organism>
<dbReference type="PANTHER" id="PTHR33908:SF11">
    <property type="entry name" value="MEMBRANE PROTEIN"/>
    <property type="match status" value="1"/>
</dbReference>